<reference evidence="1" key="2">
    <citation type="submission" date="2020-09" db="EMBL/GenBank/DDBJ databases">
        <authorList>
            <person name="Sun Q."/>
            <person name="Zhou Y."/>
        </authorList>
    </citation>
    <scope>NUCLEOTIDE SEQUENCE</scope>
    <source>
        <strain evidence="1">CGMCC 1.15371</strain>
    </source>
</reference>
<reference evidence="1" key="1">
    <citation type="journal article" date="2014" name="Int. J. Syst. Evol. Microbiol.">
        <title>Complete genome sequence of Corynebacterium casei LMG S-19264T (=DSM 44701T), isolated from a smear-ripened cheese.</title>
        <authorList>
            <consortium name="US DOE Joint Genome Institute (JGI-PGF)"/>
            <person name="Walter F."/>
            <person name="Albersmeier A."/>
            <person name="Kalinowski J."/>
            <person name="Ruckert C."/>
        </authorList>
    </citation>
    <scope>NUCLEOTIDE SEQUENCE</scope>
    <source>
        <strain evidence="1">CGMCC 1.15371</strain>
    </source>
</reference>
<dbReference type="InterPro" id="IPR009920">
    <property type="entry name" value="HEPPP_synth_su1"/>
</dbReference>
<evidence type="ECO:0000313" key="1">
    <source>
        <dbReference type="EMBL" id="GGE38748.1"/>
    </source>
</evidence>
<keyword evidence="2" id="KW-1185">Reference proteome</keyword>
<dbReference type="Gene3D" id="1.20.120.1450">
    <property type="match status" value="1"/>
</dbReference>
<comment type="caution">
    <text evidence="1">The sequence shown here is derived from an EMBL/GenBank/DDBJ whole genome shotgun (WGS) entry which is preliminary data.</text>
</comment>
<dbReference type="Proteomes" id="UP000628775">
    <property type="component" value="Unassembled WGS sequence"/>
</dbReference>
<gene>
    <name evidence="1" type="ORF">GCM10011391_16920</name>
</gene>
<dbReference type="RefSeq" id="WP_188692114.1">
    <property type="nucleotide sequence ID" value="NZ_BMIR01000006.1"/>
</dbReference>
<dbReference type="EMBL" id="BMIR01000006">
    <property type="protein sequence ID" value="GGE38748.1"/>
    <property type="molecule type" value="Genomic_DNA"/>
</dbReference>
<sequence>MNNELKSIKKLIQQSTQHPVLDQYIQRPEIDDDKLLVLTRMFSTTSSFDHTEKYIASIMIVQMALEIHDSITLDVLQNPSDIKARQLMVLAGDYYSAQYYRLLAELEDFQMIGHLSDAIRELNEYKTEGISGEFHWQRVFDFFRDIESTILSKVANILDLRQWMPMITRYFTLKRILHEAKQCRQGSPTQVLQPIFQKRPEKKKQFLQAAESFIEKLVVKVEKDLQEGPPFLSQLSLMTAHWNTPTNRVAEEGLS</sequence>
<name>A0A8J2VUQ0_9BACL</name>
<organism evidence="1 2">
    <name type="scientific">Pullulanibacillus camelliae</name>
    <dbReference type="NCBI Taxonomy" id="1707096"/>
    <lineage>
        <taxon>Bacteria</taxon>
        <taxon>Bacillati</taxon>
        <taxon>Bacillota</taxon>
        <taxon>Bacilli</taxon>
        <taxon>Bacillales</taxon>
        <taxon>Sporolactobacillaceae</taxon>
        <taxon>Pullulanibacillus</taxon>
    </lineage>
</organism>
<dbReference type="Pfam" id="PF07307">
    <property type="entry name" value="HEPPP_synt_1"/>
    <property type="match status" value="1"/>
</dbReference>
<dbReference type="AlphaFoldDB" id="A0A8J2VUQ0"/>
<proteinExistence type="predicted"/>
<accession>A0A8J2VUQ0</accession>
<evidence type="ECO:0000313" key="2">
    <source>
        <dbReference type="Proteomes" id="UP000628775"/>
    </source>
</evidence>
<evidence type="ECO:0008006" key="3">
    <source>
        <dbReference type="Google" id="ProtNLM"/>
    </source>
</evidence>
<protein>
    <recommendedName>
        <fullName evidence="3">Heptaprenyl diphosphate synthase</fullName>
    </recommendedName>
</protein>
<dbReference type="GO" id="GO:0009234">
    <property type="term" value="P:menaquinone biosynthetic process"/>
    <property type="evidence" value="ECO:0007669"/>
    <property type="project" value="InterPro"/>
</dbReference>